<protein>
    <submittedName>
        <fullName evidence="2">Uncharacterized protein</fullName>
    </submittedName>
</protein>
<feature type="region of interest" description="Disordered" evidence="1">
    <location>
        <begin position="56"/>
        <end position="77"/>
    </location>
</feature>
<keyword evidence="3" id="KW-1185">Reference proteome</keyword>
<evidence type="ECO:0000313" key="3">
    <source>
        <dbReference type="Proteomes" id="UP001221898"/>
    </source>
</evidence>
<organism evidence="2 3">
    <name type="scientific">Aldrovandia affinis</name>
    <dbReference type="NCBI Taxonomy" id="143900"/>
    <lineage>
        <taxon>Eukaryota</taxon>
        <taxon>Metazoa</taxon>
        <taxon>Chordata</taxon>
        <taxon>Craniata</taxon>
        <taxon>Vertebrata</taxon>
        <taxon>Euteleostomi</taxon>
        <taxon>Actinopterygii</taxon>
        <taxon>Neopterygii</taxon>
        <taxon>Teleostei</taxon>
        <taxon>Notacanthiformes</taxon>
        <taxon>Halosauridae</taxon>
        <taxon>Aldrovandia</taxon>
    </lineage>
</organism>
<evidence type="ECO:0000313" key="2">
    <source>
        <dbReference type="EMBL" id="KAJ8393528.1"/>
    </source>
</evidence>
<gene>
    <name evidence="2" type="ORF">AAFF_G00060010</name>
</gene>
<comment type="caution">
    <text evidence="2">The sequence shown here is derived from an EMBL/GenBank/DDBJ whole genome shotgun (WGS) entry which is preliminary data.</text>
</comment>
<dbReference type="Proteomes" id="UP001221898">
    <property type="component" value="Unassembled WGS sequence"/>
</dbReference>
<dbReference type="EMBL" id="JAINUG010000136">
    <property type="protein sequence ID" value="KAJ8393528.1"/>
    <property type="molecule type" value="Genomic_DNA"/>
</dbReference>
<evidence type="ECO:0000256" key="1">
    <source>
        <dbReference type="SAM" id="MobiDB-lite"/>
    </source>
</evidence>
<dbReference type="AlphaFoldDB" id="A0AAD7S0A4"/>
<proteinExistence type="predicted"/>
<reference evidence="2" key="1">
    <citation type="journal article" date="2023" name="Science">
        <title>Genome structures resolve the early diversification of teleost fishes.</title>
        <authorList>
            <person name="Parey E."/>
            <person name="Louis A."/>
            <person name="Montfort J."/>
            <person name="Bouchez O."/>
            <person name="Roques C."/>
            <person name="Iampietro C."/>
            <person name="Lluch J."/>
            <person name="Castinel A."/>
            <person name="Donnadieu C."/>
            <person name="Desvignes T."/>
            <person name="Floi Bucao C."/>
            <person name="Jouanno E."/>
            <person name="Wen M."/>
            <person name="Mejri S."/>
            <person name="Dirks R."/>
            <person name="Jansen H."/>
            <person name="Henkel C."/>
            <person name="Chen W.J."/>
            <person name="Zahm M."/>
            <person name="Cabau C."/>
            <person name="Klopp C."/>
            <person name="Thompson A.W."/>
            <person name="Robinson-Rechavi M."/>
            <person name="Braasch I."/>
            <person name="Lecointre G."/>
            <person name="Bobe J."/>
            <person name="Postlethwait J.H."/>
            <person name="Berthelot C."/>
            <person name="Roest Crollius H."/>
            <person name="Guiguen Y."/>
        </authorList>
    </citation>
    <scope>NUCLEOTIDE SEQUENCE</scope>
    <source>
        <strain evidence="2">NC1722</strain>
    </source>
</reference>
<feature type="compositionally biased region" description="Polar residues" evidence="1">
    <location>
        <begin position="60"/>
        <end position="75"/>
    </location>
</feature>
<accession>A0AAD7S0A4</accession>
<name>A0AAD7S0A4_9TELE</name>
<sequence>MQHYLSELQREEPRRLRVIGLERPANKSAIVHRSGFPRAPDRASPRAMPAALLVPPVGGRQSQWPRRSGQASSAGPWSELRLFESPRARHLHRNRKPPSASCRAPEGCYSPLSDGMANTRTRLGVTECFCPLLFHGTGVHPAAQATWHRYQASESRRVLTDGLSVRWLGCPAVSLCKGRADCSWSPCHTGLPAKS</sequence>